<dbReference type="InterPro" id="IPR011333">
    <property type="entry name" value="SKP1/BTB/POZ_sf"/>
</dbReference>
<dbReference type="EMBL" id="MU842849">
    <property type="protein sequence ID" value="KAK2030587.1"/>
    <property type="molecule type" value="Genomic_DNA"/>
</dbReference>
<dbReference type="Proteomes" id="UP001232148">
    <property type="component" value="Unassembled WGS sequence"/>
</dbReference>
<accession>A0AAD9HLQ2</accession>
<name>A0AAD9HLQ2_9PEZI</name>
<evidence type="ECO:0008006" key="3">
    <source>
        <dbReference type="Google" id="ProtNLM"/>
    </source>
</evidence>
<comment type="caution">
    <text evidence="1">The sequence shown here is derived from an EMBL/GenBank/DDBJ whole genome shotgun (WGS) entry which is preliminary data.</text>
</comment>
<evidence type="ECO:0000313" key="2">
    <source>
        <dbReference type="Proteomes" id="UP001232148"/>
    </source>
</evidence>
<evidence type="ECO:0000313" key="1">
    <source>
        <dbReference type="EMBL" id="KAK2030587.1"/>
    </source>
</evidence>
<protein>
    <recommendedName>
        <fullName evidence="3">BTB domain-containing protein</fullName>
    </recommendedName>
</protein>
<reference evidence="1" key="1">
    <citation type="submission" date="2021-06" db="EMBL/GenBank/DDBJ databases">
        <title>Comparative genomics, transcriptomics and evolutionary studies reveal genomic signatures of adaptation to plant cell wall in hemibiotrophic fungi.</title>
        <authorList>
            <consortium name="DOE Joint Genome Institute"/>
            <person name="Baroncelli R."/>
            <person name="Diaz J.F."/>
            <person name="Benocci T."/>
            <person name="Peng M."/>
            <person name="Battaglia E."/>
            <person name="Haridas S."/>
            <person name="Andreopoulos W."/>
            <person name="Labutti K."/>
            <person name="Pangilinan J."/>
            <person name="Floch G.L."/>
            <person name="Makela M.R."/>
            <person name="Henrissat B."/>
            <person name="Grigoriev I.V."/>
            <person name="Crouch J.A."/>
            <person name="De Vries R.P."/>
            <person name="Sukno S.A."/>
            <person name="Thon M.R."/>
        </authorList>
    </citation>
    <scope>NUCLEOTIDE SEQUENCE</scope>
    <source>
        <strain evidence="1">MAFF235873</strain>
    </source>
</reference>
<dbReference type="AlphaFoldDB" id="A0AAD9HLQ2"/>
<dbReference type="SUPFAM" id="SSF54695">
    <property type="entry name" value="POZ domain"/>
    <property type="match status" value="1"/>
</dbReference>
<proteinExistence type="predicted"/>
<keyword evidence="2" id="KW-1185">Reference proteome</keyword>
<gene>
    <name evidence="1" type="ORF">LX32DRAFT_692319</name>
</gene>
<sequence length="228" mass="25751">MPNRHEIDKDGDLILHLSGMCLGDGDGDGDCAEGEDVDEKLANYEKVANDELQVSSKVLILASPVFKAMLDGNFMEATELARNTGFTNPYSIDLPDDDVEAMITLCQILHFYVVKRPELSGLSKLAFISDKYECTQALNYCGRVWISDWLQEYDRNVPPMVDFCHLLVFSYVVDLPLEFSEISWRIFLHHEGPFLPTSDQVKVLADHPLLRHDIIRTSTPEFPALVSN</sequence>
<organism evidence="1 2">
    <name type="scientific">Colletotrichum zoysiae</name>
    <dbReference type="NCBI Taxonomy" id="1216348"/>
    <lineage>
        <taxon>Eukaryota</taxon>
        <taxon>Fungi</taxon>
        <taxon>Dikarya</taxon>
        <taxon>Ascomycota</taxon>
        <taxon>Pezizomycotina</taxon>
        <taxon>Sordariomycetes</taxon>
        <taxon>Hypocreomycetidae</taxon>
        <taxon>Glomerellales</taxon>
        <taxon>Glomerellaceae</taxon>
        <taxon>Colletotrichum</taxon>
        <taxon>Colletotrichum graminicola species complex</taxon>
    </lineage>
</organism>
<dbReference type="Gene3D" id="3.30.710.10">
    <property type="entry name" value="Potassium Channel Kv1.1, Chain A"/>
    <property type="match status" value="1"/>
</dbReference>